<evidence type="ECO:0000313" key="3">
    <source>
        <dbReference type="EMBL" id="MBL7629419.1"/>
    </source>
</evidence>
<dbReference type="Gene3D" id="3.40.50.1460">
    <property type="match status" value="1"/>
</dbReference>
<evidence type="ECO:0000313" key="4">
    <source>
        <dbReference type="Proteomes" id="UP000604475"/>
    </source>
</evidence>
<dbReference type="InterPro" id="IPR000157">
    <property type="entry name" value="TIR_dom"/>
</dbReference>
<dbReference type="SUPFAM" id="SSF52200">
    <property type="entry name" value="Toll/Interleukin receptor TIR domain"/>
    <property type="match status" value="1"/>
</dbReference>
<feature type="region of interest" description="Disordered" evidence="1">
    <location>
        <begin position="154"/>
        <end position="212"/>
    </location>
</feature>
<dbReference type="PROSITE" id="PS50104">
    <property type="entry name" value="TIR"/>
    <property type="match status" value="1"/>
</dbReference>
<dbReference type="Pfam" id="PF24410">
    <property type="entry name" value="wHTH-HSP90_Na-assoc"/>
    <property type="match status" value="6"/>
</dbReference>
<proteinExistence type="predicted"/>
<comment type="caution">
    <text evidence="3">The sequence shown here is derived from an EMBL/GenBank/DDBJ whole genome shotgun (WGS) entry which is preliminary data.</text>
</comment>
<dbReference type="Gene3D" id="3.40.50.10140">
    <property type="entry name" value="Toll/interleukin-1 receptor homology (TIR) domain"/>
    <property type="match status" value="1"/>
</dbReference>
<dbReference type="PRINTS" id="PR00775">
    <property type="entry name" value="HEATSHOCK90"/>
</dbReference>
<dbReference type="InterPro" id="IPR035897">
    <property type="entry name" value="Toll_tir_struct_dom_sf"/>
</dbReference>
<feature type="domain" description="TIR" evidence="2">
    <location>
        <begin position="11"/>
        <end position="143"/>
    </location>
</feature>
<dbReference type="InterPro" id="IPR056507">
    <property type="entry name" value="wHTH-HSP90_Na-assoc"/>
</dbReference>
<accession>A0A937RIF1</accession>
<reference evidence="3" key="1">
    <citation type="submission" date="2020-12" db="EMBL/GenBank/DDBJ databases">
        <title>Genomic characterization of non-nitrogen-fixing Frankia strains.</title>
        <authorList>
            <person name="Carlos-Shanley C."/>
            <person name="Guerra T."/>
            <person name="Hahn D."/>
        </authorList>
    </citation>
    <scope>NUCLEOTIDE SEQUENCE</scope>
    <source>
        <strain evidence="3">CN6</strain>
    </source>
</reference>
<dbReference type="RefSeq" id="WP_203004448.1">
    <property type="nucleotide sequence ID" value="NZ_JADWYU010000113.1"/>
</dbReference>
<gene>
    <name evidence="3" type="ORF">I7412_20060</name>
</gene>
<dbReference type="Pfam" id="PF13676">
    <property type="entry name" value="TIR_2"/>
    <property type="match status" value="1"/>
</dbReference>
<dbReference type="SMART" id="SM00255">
    <property type="entry name" value="TIR"/>
    <property type="match status" value="1"/>
</dbReference>
<keyword evidence="4" id="KW-1185">Reference proteome</keyword>
<protein>
    <submittedName>
        <fullName evidence="3">TIR domain-containing protein</fullName>
    </submittedName>
</protein>
<dbReference type="Gene3D" id="3.30.565.10">
    <property type="entry name" value="Histidine kinase-like ATPase, C-terminal domain"/>
    <property type="match status" value="1"/>
</dbReference>
<feature type="compositionally biased region" description="Low complexity" evidence="1">
    <location>
        <begin position="169"/>
        <end position="181"/>
    </location>
</feature>
<dbReference type="InterPro" id="IPR056506">
    <property type="entry name" value="iHD-CE"/>
</dbReference>
<dbReference type="InterPro" id="IPR036890">
    <property type="entry name" value="HATPase_C_sf"/>
</dbReference>
<dbReference type="InterPro" id="IPR020575">
    <property type="entry name" value="Hsp90_N"/>
</dbReference>
<dbReference type="Pfam" id="PF24401">
    <property type="entry name" value="iHD-CE"/>
    <property type="match status" value="1"/>
</dbReference>
<name>A0A937RIF1_9ACTN</name>
<evidence type="ECO:0000256" key="1">
    <source>
        <dbReference type="SAM" id="MobiDB-lite"/>
    </source>
</evidence>
<dbReference type="GO" id="GO:0007165">
    <property type="term" value="P:signal transduction"/>
    <property type="evidence" value="ECO:0007669"/>
    <property type="project" value="InterPro"/>
</dbReference>
<evidence type="ECO:0000259" key="2">
    <source>
        <dbReference type="PROSITE" id="PS50104"/>
    </source>
</evidence>
<sequence length="2162" mass="233973">MDFGGQRAADDGWDFFVSYTAEDQAWAEWISWQLEGVNFRVLVQAWDMVAGSNWTTTIQDGIRRATRTVALVSNAYLRSVFGQQEWQATWLSDPEGVARRLLPVRIENCARPGVLGQMVAVDLFGLAADAARGRLLTSIQGAVSGRAKPAVEPNFPGSLALPTPPQAPSPRSAPAFPGRPADLLMGRHRDGGHGLRTRGKREPEKVGEPAPADPSMFRALLVGVSEYEDERLAPLPWIPTLVDDLARGLEKAGYRAEIHDRSRTGATAIRAAAHSFLTSATAGETLLLYFAGYGVHHAGRDFLVPTDAPVDYQPFWELCVPLDWIKAISRGTAGSVLVVVDAAVGYDETIAEAVTEPGWSTGRLITAPGTAVAYLFGGSGVPEPSATLAQSLMGLLSDGLVPVDLDQLEHLLRHRLSRPPRGSDAAGQSACSLQVVRLCDPRRFRPFPVPSSADADAPDHEWVTAARRHAAWSLALESPAGEQLRDATIDLVARLGAERDRHGALLAEDPWREPELALRMTKRVEFLLTRLPPEPAPLTMAEVALLVTVPFLYEALWTLLVARATDVEPTRLDFQGASGDRMAFGAFARLHPRLLRRAERARQAGDEDASAAIGWWLLHRWVAKARPDSYLSGTLSGLLVTTAVNPLANDVFRPGRIAEILKALRSEPAFLGRTDRPGALGDLAFVAAATPQEMPLRERVVGYLLAISQRMAIEPVALPDVVAEHLGVADPLDLDDLRNTIRRAEWQQRGRTARALAATCRHQALQVALERHAATLDLLLAEAHRTIAEPTILAVLPTHATADNVTAEMAGGRQMYSVAGAQFRMAEDKVQELLMGEQLYTNRGLAVRELYQNALDACRYRRAREEYRERTTGERSTWQGRIRVRQGFESDGSPYLECEDNGVGMGIRELIEVFAEAGTRSVDMPEVVEEMARWSECKPPVEFHPNSRFGVGVLSYFMIADEITINTCRAGIDGVPGRQLRVTIAGPGNLFRVQDLGPGRAAGTTVRLHLSRRPGETPVSSVDILRRILWIAEFDTSATEGAISLTWMPGKLADFAPVGTDNPLLDFAMRITEQIVGTSLPVWWCNGQGAILVDGLWVGSTAFGFIVNLTGGLAPDLAVDRNKIREFPDEPAMEELVVSAVPALLASEAVEMSLEWMAALADERPLVADAVQAALLEEDKHWRAAGGATVPVSAVGCFSLDGEILEQSFRSRVRRRRSPRNFPDFVVVDRNSCWRAALRSEDPAGAAVTMAWPSDMRLLGLELGDRPRRDVYRDLADTLFRSGRLRRSPAEVVERLCRLQVVPPSLKGALISEITAADMRLLSHDFEGKSPISGDVVSLGHSFAASQQTGRPLREVVDRYREMGFTIHPEPDPSASVEALDVVLLSRNMTGVAPWLRSTWVTSMHLRRAALHTGRSVDEVRGRFAELGYPSQPVGVENATHGDIDAVILQAEFSDALQARPLSIGFIYFVADATGLRMEEVIGHFRCLGLPVARSIRAGSSPLAQRMTSVERWVGDRTFFRAGIPVGRSDIAWMAKSTGRSPQEVASLVNGFGLTAPAFTSGADTVWRTLDNKEVQEFQNLLFMDRVSFHEIIGTAHVLNRPPREIAEVLTRLGIATPKVGEVELTANDATLLSVDLDGIFPWLGGLRYQASGAAHVFAASVLLKQRPADLAARLDALGVAVPELDGWNASPVSPPSSLLLANEGDPDRGYLADGVVPAVHVLREAAVSGRRPVDLANELERLGFDVAPVTDAELTHEDDLTLRILLEIPEEDDDEGTRPDGELGVAAVLATARLRGREPAGVAVRIEALGLQLPVNCHRLDGARVGADDLVLLSYGLDGRGPWLPDGAVPVGHVLAAAGRTGSSPAAIVERLTLLGLGDVELPNSAPRSVDAVDLVLVARDLDGNAPWLAERVVPLAHVLRAACVLGCDVAEVVERYGRLGFEVPDGVWEIDGQERNDITVAFHGADTSLQSLNKVTIAQVLGVAEYSGRAPAEVARSLAGIGLPVASLGGLADLPAGRLTPVDAFVLSADLNGRGPWLGDPPVSLAHIVAAAGHLRRSPGEVARQLAGLGCVVPQLTTTAEVAVIDGFDRALMELVRTEGIGYADRPISRAEVLIGSFRFRWTPVRIADRLIDLGFSVPSRDDLADLASRPPAHSSDDHA</sequence>
<organism evidence="3 4">
    <name type="scientific">Frankia nepalensis</name>
    <dbReference type="NCBI Taxonomy" id="1836974"/>
    <lineage>
        <taxon>Bacteria</taxon>
        <taxon>Bacillati</taxon>
        <taxon>Actinomycetota</taxon>
        <taxon>Actinomycetes</taxon>
        <taxon>Frankiales</taxon>
        <taxon>Frankiaceae</taxon>
        <taxon>Frankia</taxon>
    </lineage>
</organism>
<dbReference type="Proteomes" id="UP000604475">
    <property type="component" value="Unassembled WGS sequence"/>
</dbReference>
<dbReference type="SUPFAM" id="SSF55874">
    <property type="entry name" value="ATPase domain of HSP90 chaperone/DNA topoisomerase II/histidine kinase"/>
    <property type="match status" value="1"/>
</dbReference>
<dbReference type="EMBL" id="JAEACQ010000228">
    <property type="protein sequence ID" value="MBL7629419.1"/>
    <property type="molecule type" value="Genomic_DNA"/>
</dbReference>